<dbReference type="Pfam" id="PF19302">
    <property type="entry name" value="DUF5915"/>
    <property type="match status" value="1"/>
</dbReference>
<dbReference type="PANTHER" id="PTHR42780:SF1">
    <property type="entry name" value="ISOLEUCINE--TRNA LIGASE, CYTOPLASMIC"/>
    <property type="match status" value="1"/>
</dbReference>
<dbReference type="GO" id="GO:0004822">
    <property type="term" value="F:isoleucine-tRNA ligase activity"/>
    <property type="evidence" value="ECO:0007669"/>
    <property type="project" value="UniProtKB-EC"/>
</dbReference>
<dbReference type="InterPro" id="IPR023586">
    <property type="entry name" value="Ile-tRNA-ligase_type2"/>
</dbReference>
<feature type="compositionally biased region" description="Basic and acidic residues" evidence="11">
    <location>
        <begin position="1140"/>
        <end position="1153"/>
    </location>
</feature>
<protein>
    <recommendedName>
        <fullName evidence="2">isoleucine--tRNA ligase</fullName>
        <ecNumber evidence="2">6.1.1.5</ecNumber>
    </recommendedName>
    <alternativeName>
        <fullName evidence="8">Isoleucyl-tRNA synthetase</fullName>
    </alternativeName>
</protein>
<keyword evidence="7 10" id="KW-0030">Aminoacyl-tRNA synthetase</keyword>
<keyword evidence="6 10" id="KW-0648">Protein biosynthesis</keyword>
<evidence type="ECO:0000256" key="3">
    <source>
        <dbReference type="ARBA" id="ARBA00022598"/>
    </source>
</evidence>
<reference evidence="14 15" key="1">
    <citation type="journal article" date="2022" name="bioRxiv">
        <title>Genomics of Preaxostyla Flagellates Illuminates Evolutionary Transitions and the Path Towards Mitochondrial Loss.</title>
        <authorList>
            <person name="Novak L.V.F."/>
            <person name="Treitli S.C."/>
            <person name="Pyrih J."/>
            <person name="Halakuc P."/>
            <person name="Pipaliya S.V."/>
            <person name="Vacek V."/>
            <person name="Brzon O."/>
            <person name="Soukal P."/>
            <person name="Eme L."/>
            <person name="Dacks J.B."/>
            <person name="Karnkowska A."/>
            <person name="Elias M."/>
            <person name="Hampl V."/>
        </authorList>
    </citation>
    <scope>NUCLEOTIDE SEQUENCE [LARGE SCALE GENOMIC DNA]</scope>
    <source>
        <strain evidence="14">NAU3</strain>
        <tissue evidence="14">Gut</tissue>
    </source>
</reference>
<comment type="caution">
    <text evidence="14">The sequence shown here is derived from an EMBL/GenBank/DDBJ whole genome shotgun (WGS) entry which is preliminary data.</text>
</comment>
<organism evidence="14 15">
    <name type="scientific">Blattamonas nauphoetae</name>
    <dbReference type="NCBI Taxonomy" id="2049346"/>
    <lineage>
        <taxon>Eukaryota</taxon>
        <taxon>Metamonada</taxon>
        <taxon>Preaxostyla</taxon>
        <taxon>Oxymonadida</taxon>
        <taxon>Blattamonas</taxon>
    </lineage>
</organism>
<dbReference type="InterPro" id="IPR002301">
    <property type="entry name" value="Ile-tRNA-ligase"/>
</dbReference>
<feature type="domain" description="Methionyl/Valyl/Leucyl/Isoleucyl-tRNA synthetase anticodon-binding" evidence="13">
    <location>
        <begin position="739"/>
        <end position="896"/>
    </location>
</feature>
<evidence type="ECO:0000256" key="4">
    <source>
        <dbReference type="ARBA" id="ARBA00022741"/>
    </source>
</evidence>
<evidence type="ECO:0000313" key="14">
    <source>
        <dbReference type="EMBL" id="KAK2952116.1"/>
    </source>
</evidence>
<dbReference type="PROSITE" id="PS00178">
    <property type="entry name" value="AA_TRNA_LIGASE_I"/>
    <property type="match status" value="1"/>
</dbReference>
<keyword evidence="4 10" id="KW-0547">Nucleotide-binding</keyword>
<accession>A0ABQ9XI41</accession>
<dbReference type="InterPro" id="IPR033709">
    <property type="entry name" value="Anticodon_Ile_ABEc"/>
</dbReference>
<dbReference type="Gene3D" id="3.90.740.10">
    <property type="entry name" value="Valyl/Leucyl/Isoleucyl-tRNA synthetase, editing domain"/>
    <property type="match status" value="1"/>
</dbReference>
<dbReference type="SUPFAM" id="SSF50677">
    <property type="entry name" value="ValRS/IleRS/LeuRS editing domain"/>
    <property type="match status" value="1"/>
</dbReference>
<evidence type="ECO:0000256" key="10">
    <source>
        <dbReference type="RuleBase" id="RU363035"/>
    </source>
</evidence>
<feature type="region of interest" description="Disordered" evidence="11">
    <location>
        <begin position="1082"/>
        <end position="1153"/>
    </location>
</feature>
<dbReference type="Proteomes" id="UP001281761">
    <property type="component" value="Unassembled WGS sequence"/>
</dbReference>
<dbReference type="EC" id="6.1.1.5" evidence="2"/>
<dbReference type="InterPro" id="IPR013155">
    <property type="entry name" value="M/V/L/I-tRNA-synth_anticd-bd"/>
</dbReference>
<dbReference type="InterPro" id="IPR001412">
    <property type="entry name" value="aa-tRNA-synth_I_CS"/>
</dbReference>
<gene>
    <name evidence="14" type="ORF">BLNAU_12967</name>
</gene>
<dbReference type="Pfam" id="PF08264">
    <property type="entry name" value="Anticodon_1"/>
    <property type="match status" value="1"/>
</dbReference>
<keyword evidence="5 10" id="KW-0067">ATP-binding</keyword>
<dbReference type="InterPro" id="IPR009008">
    <property type="entry name" value="Val/Leu/Ile-tRNA-synth_edit"/>
</dbReference>
<dbReference type="NCBIfam" id="TIGR00392">
    <property type="entry name" value="ileS"/>
    <property type="match status" value="1"/>
</dbReference>
<sequence length="1291" mass="146346">MSFNFPKEEEAILEFWKQTDAFQTSLKLSEGKPEYRFYDGPPFATGLPHYGHIIAGTIKDVVTRYFSMNGYHVSRRFGWDCHGVPIEFEVEKHHGMSKPNPNVEGGVTIAEYNQKCREVVMLFANEWETIITRAGRWIDFKNDYKTMSLSFMESVWWAFDQLFDRNLVYRGVKVMPYSTALRTPLSNFEAKQNYKDVKETALYVGFSSADGRWKEETQLVAWTTTPWTLPSNLALAVNQEFDYVRVKSTNFNEAEPVYWVLAKDRLCAVMNAKELETAQIVEEFKGKDLVGLHYKPMFPYFVEKAKETSFRVVAGSFVEAGSGSGIVHCAPFFGEDDYAVCVQNHIISNRNEPYVCPVDEAGLYTDEVSDYAGRYVKDCDKDLIKRLKAEKRVLKQEQFTHSYPFCWRSDTPLLYKAVSSWFVSVEDIKSKDMPEYVQVSNTDEILKAREERRAAKRAEANGEEVTENRLLESLDTTYWVPDSIKTARFHGWLRDARDWAISRNRFWGTPIPLWVSDDGEEIVSIGSVKELEEKAGLPAGSITDIHRDKIDDITIPSSKGKGALHRIPEIFDCWFESGSMPYAQVHFPFENEDLFKASFPAEFIAEGVDQTRGWFYTLLVLSTALFGTSPFKNVIVNGIVLAGDGQKMSKRLKNYPDPVDVINTHGADALRLYLISSPAVHAEDLAFKEEGVFELKRQVLNPWLNVFRLFEQNVNVYNSTHPTFICDEKRARASTNAMDVWILAETETLIATVRAEMEKYYLHTVVPPLLKYINDLTNWYVRLNRKRLKGSNGDEEWEVSLSVLASVLNTLGVLMAPFTPFLVEYIYQRLKASLPAEHQFGSVHFAQIPNVQQATEAEKAKQAEIIRAAHSLQAAINLGRQIREKAHVSLKIPLKEAVILTFDPQMKDDIAGLQQYVKTELTVSEVTVADALGQIELKCTPSRLVWRLASKESKKTGKPQADLVKELEAFITSLTPEQTLAFEMTGEVVVPSLGLTLTRDEITVERQLVGDNKNKEYAQEGRLFVILSTETDTAAIQQGHARTLVNRIQKAKKRFGLVREDKVEIFVGVTGKKEALGEKLDRAKKVVVPPPVPKQEKKKPEPKKNEDKKEEEGKEGKKGGKQGKAAQPKKEPTPKPTAAKPEKKQDERTDEQCRKDMSTVITTQSALIKSLLNQPVFPLKYYPALRSEFGRVEDEVDGCGVTIVLARPGLDFSDGLRKTNPAACSYLTHFVGLERATDLAVNGDGTVKFRLSKDEKEADKAPEVTLKYKTDFFLSTAETLQEGKYVFPEQW</sequence>
<dbReference type="CDD" id="cd00818">
    <property type="entry name" value="IleRS_core"/>
    <property type="match status" value="1"/>
</dbReference>
<dbReference type="EMBL" id="JARBJD010000108">
    <property type="protein sequence ID" value="KAK2952116.1"/>
    <property type="molecule type" value="Genomic_DNA"/>
</dbReference>
<evidence type="ECO:0000256" key="8">
    <source>
        <dbReference type="ARBA" id="ARBA00032665"/>
    </source>
</evidence>
<evidence type="ECO:0000256" key="11">
    <source>
        <dbReference type="SAM" id="MobiDB-lite"/>
    </source>
</evidence>
<comment type="catalytic activity">
    <reaction evidence="9">
        <text>tRNA(Ile) + L-isoleucine + ATP = L-isoleucyl-tRNA(Ile) + AMP + diphosphate</text>
        <dbReference type="Rhea" id="RHEA:11060"/>
        <dbReference type="Rhea" id="RHEA-COMP:9666"/>
        <dbReference type="Rhea" id="RHEA-COMP:9695"/>
        <dbReference type="ChEBI" id="CHEBI:30616"/>
        <dbReference type="ChEBI" id="CHEBI:33019"/>
        <dbReference type="ChEBI" id="CHEBI:58045"/>
        <dbReference type="ChEBI" id="CHEBI:78442"/>
        <dbReference type="ChEBI" id="CHEBI:78528"/>
        <dbReference type="ChEBI" id="CHEBI:456215"/>
        <dbReference type="EC" id="6.1.1.5"/>
    </reaction>
</comment>
<evidence type="ECO:0000256" key="5">
    <source>
        <dbReference type="ARBA" id="ARBA00022840"/>
    </source>
</evidence>
<dbReference type="Pfam" id="PF00133">
    <property type="entry name" value="tRNA-synt_1"/>
    <property type="match status" value="1"/>
</dbReference>
<evidence type="ECO:0000256" key="2">
    <source>
        <dbReference type="ARBA" id="ARBA00013165"/>
    </source>
</evidence>
<evidence type="ECO:0000259" key="13">
    <source>
        <dbReference type="Pfam" id="PF08264"/>
    </source>
</evidence>
<comment type="similarity">
    <text evidence="1 10">Belongs to the class-I aminoacyl-tRNA synthetase family.</text>
</comment>
<dbReference type="CDD" id="cd07961">
    <property type="entry name" value="Anticodon_Ia_Ile_ABEc"/>
    <property type="match status" value="1"/>
</dbReference>
<keyword evidence="15" id="KW-1185">Reference proteome</keyword>
<proteinExistence type="inferred from homology"/>
<dbReference type="PRINTS" id="PR00984">
    <property type="entry name" value="TRNASYNTHILE"/>
</dbReference>
<dbReference type="InterPro" id="IPR009080">
    <property type="entry name" value="tRNAsynth_Ia_anticodon-bd"/>
</dbReference>
<name>A0ABQ9XI41_9EUKA</name>
<evidence type="ECO:0000256" key="7">
    <source>
        <dbReference type="ARBA" id="ARBA00023146"/>
    </source>
</evidence>
<dbReference type="PANTHER" id="PTHR42780">
    <property type="entry name" value="SOLEUCYL-TRNA SYNTHETASE"/>
    <property type="match status" value="1"/>
</dbReference>
<dbReference type="Gene3D" id="3.40.50.620">
    <property type="entry name" value="HUPs"/>
    <property type="match status" value="2"/>
</dbReference>
<dbReference type="Gene3D" id="1.10.730.10">
    <property type="entry name" value="Isoleucyl-tRNA Synthetase, Domain 1"/>
    <property type="match status" value="1"/>
</dbReference>
<evidence type="ECO:0000256" key="6">
    <source>
        <dbReference type="ARBA" id="ARBA00022917"/>
    </source>
</evidence>
<dbReference type="InterPro" id="IPR002300">
    <property type="entry name" value="aa-tRNA-synth_Ia"/>
</dbReference>
<keyword evidence="3 10" id="KW-0436">Ligase</keyword>
<evidence type="ECO:0000256" key="1">
    <source>
        <dbReference type="ARBA" id="ARBA00005594"/>
    </source>
</evidence>
<dbReference type="SUPFAM" id="SSF52374">
    <property type="entry name" value="Nucleotidylyl transferase"/>
    <property type="match status" value="1"/>
</dbReference>
<evidence type="ECO:0000313" key="15">
    <source>
        <dbReference type="Proteomes" id="UP001281761"/>
    </source>
</evidence>
<evidence type="ECO:0000259" key="12">
    <source>
        <dbReference type="Pfam" id="PF00133"/>
    </source>
</evidence>
<feature type="domain" description="Aminoacyl-tRNA synthetase class Ia" evidence="12">
    <location>
        <begin position="12"/>
        <end position="684"/>
    </location>
</feature>
<evidence type="ECO:0000256" key="9">
    <source>
        <dbReference type="ARBA" id="ARBA00048359"/>
    </source>
</evidence>
<dbReference type="SUPFAM" id="SSF47323">
    <property type="entry name" value="Anticodon-binding domain of a subclass of class I aminoacyl-tRNA synthetases"/>
    <property type="match status" value="1"/>
</dbReference>
<feature type="compositionally biased region" description="Basic and acidic residues" evidence="11">
    <location>
        <begin position="1094"/>
        <end position="1118"/>
    </location>
</feature>
<dbReference type="InterPro" id="IPR014729">
    <property type="entry name" value="Rossmann-like_a/b/a_fold"/>
</dbReference>